<dbReference type="GO" id="GO:0050660">
    <property type="term" value="F:flavin adenine dinucleotide binding"/>
    <property type="evidence" value="ECO:0007669"/>
    <property type="project" value="InterPro"/>
</dbReference>
<dbReference type="EMBL" id="CP036164">
    <property type="protein sequence ID" value="QBF47114.1"/>
    <property type="molecule type" value="Genomic_DNA"/>
</dbReference>
<evidence type="ECO:0000256" key="5">
    <source>
        <dbReference type="ARBA" id="ARBA00023002"/>
    </source>
</evidence>
<dbReference type="InterPro" id="IPR009100">
    <property type="entry name" value="AcylCoA_DH/oxidase_NM_dom_sf"/>
</dbReference>
<dbReference type="Gene3D" id="1.10.540.10">
    <property type="entry name" value="Acyl-CoA dehydrogenase/oxidase, N-terminal domain"/>
    <property type="match status" value="1"/>
</dbReference>
<feature type="domain" description="Acyl-CoA dehydrogenase/oxidase C-terminal" evidence="6">
    <location>
        <begin position="213"/>
        <end position="329"/>
    </location>
</feature>
<organism evidence="7 8">
    <name type="scientific">Janibacter limosus</name>
    <dbReference type="NCBI Taxonomy" id="53458"/>
    <lineage>
        <taxon>Bacteria</taxon>
        <taxon>Bacillati</taxon>
        <taxon>Actinomycetota</taxon>
        <taxon>Actinomycetes</taxon>
        <taxon>Micrococcales</taxon>
        <taxon>Intrasporangiaceae</taxon>
        <taxon>Janibacter</taxon>
    </lineage>
</organism>
<name>A0A4P6MTX9_9MICO</name>
<dbReference type="Pfam" id="PF00441">
    <property type="entry name" value="Acyl-CoA_dh_1"/>
    <property type="match status" value="1"/>
</dbReference>
<dbReference type="PANTHER" id="PTHR43884">
    <property type="entry name" value="ACYL-COA DEHYDROGENASE"/>
    <property type="match status" value="1"/>
</dbReference>
<evidence type="ECO:0000256" key="3">
    <source>
        <dbReference type="ARBA" id="ARBA00022630"/>
    </source>
</evidence>
<dbReference type="GO" id="GO:0003995">
    <property type="term" value="F:acyl-CoA dehydrogenase activity"/>
    <property type="evidence" value="ECO:0007669"/>
    <property type="project" value="TreeGrafter"/>
</dbReference>
<keyword evidence="8" id="KW-1185">Reference proteome</keyword>
<dbReference type="SUPFAM" id="SSF47203">
    <property type="entry name" value="Acyl-CoA dehydrogenase C-terminal domain-like"/>
    <property type="match status" value="1"/>
</dbReference>
<evidence type="ECO:0000259" key="6">
    <source>
        <dbReference type="Pfam" id="PF00441"/>
    </source>
</evidence>
<keyword evidence="5" id="KW-0560">Oxidoreductase</keyword>
<keyword evidence="4" id="KW-0274">FAD</keyword>
<reference evidence="7 8" key="1">
    <citation type="submission" date="2019-02" db="EMBL/GenBank/DDBJ databases">
        <title>Genomic data mining of an Antarctic deep-sea actinobacterium, Janibacterlimosus P3-3-X1.</title>
        <authorList>
            <person name="Liao L."/>
            <person name="Chen B."/>
        </authorList>
    </citation>
    <scope>NUCLEOTIDE SEQUENCE [LARGE SCALE GENOMIC DNA]</scope>
    <source>
        <strain evidence="7 8">P3-3-X1</strain>
    </source>
</reference>
<dbReference type="OrthoDB" id="7328575at2"/>
<comment type="similarity">
    <text evidence="2">Belongs to the acyl-CoA dehydrogenase family.</text>
</comment>
<dbReference type="SUPFAM" id="SSF56645">
    <property type="entry name" value="Acyl-CoA dehydrogenase NM domain-like"/>
    <property type="match status" value="1"/>
</dbReference>
<gene>
    <name evidence="7" type="ORF">EXU32_13175</name>
</gene>
<dbReference type="Gene3D" id="1.20.140.10">
    <property type="entry name" value="Butyryl-CoA Dehydrogenase, subunit A, domain 3"/>
    <property type="match status" value="1"/>
</dbReference>
<dbReference type="AlphaFoldDB" id="A0A4P6MTX9"/>
<protein>
    <submittedName>
        <fullName evidence="7">Acyl-CoA dehydrogenase</fullName>
    </submittedName>
</protein>
<evidence type="ECO:0000256" key="4">
    <source>
        <dbReference type="ARBA" id="ARBA00022827"/>
    </source>
</evidence>
<dbReference type="InterPro" id="IPR037069">
    <property type="entry name" value="AcylCoA_DH/ox_N_sf"/>
</dbReference>
<accession>A0A4P6MTX9</accession>
<dbReference type="PANTHER" id="PTHR43884:SF20">
    <property type="entry name" value="ACYL-COA DEHYDROGENASE FADE28"/>
    <property type="match status" value="1"/>
</dbReference>
<evidence type="ECO:0000313" key="7">
    <source>
        <dbReference type="EMBL" id="QBF47114.1"/>
    </source>
</evidence>
<evidence type="ECO:0000313" key="8">
    <source>
        <dbReference type="Proteomes" id="UP000290408"/>
    </source>
</evidence>
<keyword evidence="3" id="KW-0285">Flavoprotein</keyword>
<proteinExistence type="inferred from homology"/>
<comment type="cofactor">
    <cofactor evidence="1">
        <name>FAD</name>
        <dbReference type="ChEBI" id="CHEBI:57692"/>
    </cofactor>
</comment>
<dbReference type="KEGG" id="jli:EXU32_13175"/>
<dbReference type="Proteomes" id="UP000290408">
    <property type="component" value="Chromosome"/>
</dbReference>
<evidence type="ECO:0000256" key="1">
    <source>
        <dbReference type="ARBA" id="ARBA00001974"/>
    </source>
</evidence>
<evidence type="ECO:0000256" key="2">
    <source>
        <dbReference type="ARBA" id="ARBA00009347"/>
    </source>
</evidence>
<sequence>MSTEALTAADLRDLTAMVHEVLADASPAESVDDASTAARVWAALDAVGVTRLGLDEERGGSGADLVAATDVLRVIGEHTAPGPLAETSLLGGWLLELAGLDQPDGPVSTGPSDVQAEREGDAWHVTGTVDRVPVLPDDGVATTVVALAQTPDGLGVVQLPELGVRTQVEGVSVIPGHNLAGERRDQITIDLRLTHLSPVPDTARTELELRGALSRAALAAGALRRTQDLSLRYAGERVQFGRPIGAFQAVQQQLATLVAETAAASAVVEAAVRRVATEGFGTPASELAVALAAVRTAEASTTAATIAHQVHGAMGVTQEHPLRHATTRLWSWRSEWGSQSRWAELIADRAVTATGAGLWPLLTGVDTP</sequence>
<dbReference type="InterPro" id="IPR036250">
    <property type="entry name" value="AcylCo_DH-like_C"/>
</dbReference>
<dbReference type="RefSeq" id="WP_130630313.1">
    <property type="nucleotide sequence ID" value="NZ_CP036164.1"/>
</dbReference>
<dbReference type="InterPro" id="IPR009075">
    <property type="entry name" value="AcylCo_DH/oxidase_C"/>
</dbReference>